<dbReference type="GO" id="GO:1903785">
    <property type="term" value="P:L-valine transmembrane transport"/>
    <property type="evidence" value="ECO:0007669"/>
    <property type="project" value="TreeGrafter"/>
</dbReference>
<evidence type="ECO:0000256" key="5">
    <source>
        <dbReference type="ARBA" id="ARBA00022692"/>
    </source>
</evidence>
<keyword evidence="6 8" id="KW-1133">Transmembrane helix</keyword>
<accession>A0A2S9H3N5</accession>
<dbReference type="AlphaFoldDB" id="A0A2S9H3N5"/>
<sequence length="107" mass="11495">MLGLNLTAYINWFIGNVAGALVATLIPPHFLHSLQFALVAMFIGLIVLQITGTKNKRLQISVALLAVVLVEPFAMLFGKNFSVILTAITASFIGMGVMAWKSTTKSS</sequence>
<keyword evidence="4" id="KW-1003">Cell membrane</keyword>
<dbReference type="InterPro" id="IPR011606">
    <property type="entry name" value="Brnchd-chn_aa_trnsp_permease"/>
</dbReference>
<keyword evidence="3" id="KW-0813">Transport</keyword>
<dbReference type="PANTHER" id="PTHR34979">
    <property type="entry name" value="INNER MEMBRANE PROTEIN YGAZ"/>
    <property type="match status" value="1"/>
</dbReference>
<comment type="caution">
    <text evidence="9">The sequence shown here is derived from an EMBL/GenBank/DDBJ whole genome shotgun (WGS) entry which is preliminary data.</text>
</comment>
<evidence type="ECO:0000256" key="2">
    <source>
        <dbReference type="ARBA" id="ARBA00010735"/>
    </source>
</evidence>
<feature type="transmembrane region" description="Helical" evidence="8">
    <location>
        <begin position="7"/>
        <end position="26"/>
    </location>
</feature>
<reference evidence="9 10" key="1">
    <citation type="submission" date="2018-02" db="EMBL/GenBank/DDBJ databases">
        <title>Solimicrobium silvestre gen. nov., sp. nov., isolated from alpine forest soil.</title>
        <authorList>
            <person name="Margesin R."/>
            <person name="Albuquerque L."/>
            <person name="Zhang D.-C."/>
            <person name="Froufe H.J.C."/>
            <person name="Severino R."/>
            <person name="Roxo I."/>
            <person name="Egas C."/>
            <person name="Da Costa M.S."/>
        </authorList>
    </citation>
    <scope>NUCLEOTIDE SEQUENCE [LARGE SCALE GENOMIC DNA]</scope>
    <source>
        <strain evidence="9 10">S20-91</strain>
    </source>
</reference>
<evidence type="ECO:0000256" key="3">
    <source>
        <dbReference type="ARBA" id="ARBA00022448"/>
    </source>
</evidence>
<evidence type="ECO:0000256" key="1">
    <source>
        <dbReference type="ARBA" id="ARBA00004651"/>
    </source>
</evidence>
<gene>
    <name evidence="9" type="ORF">S2091_0580</name>
</gene>
<keyword evidence="10" id="KW-1185">Reference proteome</keyword>
<comment type="similarity">
    <text evidence="2">Belongs to the AzlC family.</text>
</comment>
<dbReference type="PANTHER" id="PTHR34979:SF1">
    <property type="entry name" value="INNER MEMBRANE PROTEIN YGAZ"/>
    <property type="match status" value="1"/>
</dbReference>
<evidence type="ECO:0000313" key="10">
    <source>
        <dbReference type="Proteomes" id="UP000237839"/>
    </source>
</evidence>
<comment type="subcellular location">
    <subcellularLocation>
        <location evidence="1">Cell membrane</location>
        <topology evidence="1">Multi-pass membrane protein</topology>
    </subcellularLocation>
</comment>
<evidence type="ECO:0000313" key="9">
    <source>
        <dbReference type="EMBL" id="PRC94577.1"/>
    </source>
</evidence>
<feature type="transmembrane region" description="Helical" evidence="8">
    <location>
        <begin position="58"/>
        <end position="77"/>
    </location>
</feature>
<evidence type="ECO:0000256" key="8">
    <source>
        <dbReference type="SAM" id="Phobius"/>
    </source>
</evidence>
<proteinExistence type="inferred from homology"/>
<evidence type="ECO:0008006" key="11">
    <source>
        <dbReference type="Google" id="ProtNLM"/>
    </source>
</evidence>
<feature type="transmembrane region" description="Helical" evidence="8">
    <location>
        <begin position="32"/>
        <end position="51"/>
    </location>
</feature>
<protein>
    <recommendedName>
        <fullName evidence="11">AzlC protein</fullName>
    </recommendedName>
</protein>
<keyword evidence="5 8" id="KW-0812">Transmembrane</keyword>
<evidence type="ECO:0000256" key="7">
    <source>
        <dbReference type="ARBA" id="ARBA00023136"/>
    </source>
</evidence>
<organism evidence="9 10">
    <name type="scientific">Solimicrobium silvestre</name>
    <dbReference type="NCBI Taxonomy" id="2099400"/>
    <lineage>
        <taxon>Bacteria</taxon>
        <taxon>Pseudomonadati</taxon>
        <taxon>Pseudomonadota</taxon>
        <taxon>Betaproteobacteria</taxon>
        <taxon>Burkholderiales</taxon>
        <taxon>Oxalobacteraceae</taxon>
        <taxon>Solimicrobium</taxon>
    </lineage>
</organism>
<keyword evidence="7 8" id="KW-0472">Membrane</keyword>
<name>A0A2S9H3N5_9BURK</name>
<feature type="transmembrane region" description="Helical" evidence="8">
    <location>
        <begin position="83"/>
        <end position="100"/>
    </location>
</feature>
<dbReference type="GO" id="GO:0005886">
    <property type="term" value="C:plasma membrane"/>
    <property type="evidence" value="ECO:0007669"/>
    <property type="project" value="UniProtKB-SubCell"/>
</dbReference>
<dbReference type="Proteomes" id="UP000237839">
    <property type="component" value="Unassembled WGS sequence"/>
</dbReference>
<dbReference type="EMBL" id="PUGF01000002">
    <property type="protein sequence ID" value="PRC94577.1"/>
    <property type="molecule type" value="Genomic_DNA"/>
</dbReference>
<evidence type="ECO:0000256" key="6">
    <source>
        <dbReference type="ARBA" id="ARBA00022989"/>
    </source>
</evidence>
<evidence type="ECO:0000256" key="4">
    <source>
        <dbReference type="ARBA" id="ARBA00022475"/>
    </source>
</evidence>